<dbReference type="InterPro" id="IPR038072">
    <property type="entry name" value="GspK_central_sf"/>
</dbReference>
<evidence type="ECO:0000256" key="4">
    <source>
        <dbReference type="ARBA" id="ARBA00022475"/>
    </source>
</evidence>
<evidence type="ECO:0000256" key="3">
    <source>
        <dbReference type="ARBA" id="ARBA00022448"/>
    </source>
</evidence>
<accession>A0A6M4HBK2</accession>
<dbReference type="PANTHER" id="PTHR38831:SF2">
    <property type="entry name" value="TYPE II SECRETION SYSTEM PROTEIN K"/>
    <property type="match status" value="1"/>
</dbReference>
<keyword evidence="5" id="KW-0997">Cell inner membrane</keyword>
<evidence type="ECO:0000313" key="12">
    <source>
        <dbReference type="Proteomes" id="UP000503096"/>
    </source>
</evidence>
<keyword evidence="7" id="KW-0653">Protein transport</keyword>
<reference evidence="11 12" key="1">
    <citation type="submission" date="2020-04" db="EMBL/GenBank/DDBJ databases">
        <title>Usitatibacter rugosus gen. nov., sp. nov. and Usitatibacter palustris sp. nov., novel members of Usitatibacteraceae fam. nov. within the order Nitrosomonadales isolated from soil.</title>
        <authorList>
            <person name="Huber K.J."/>
            <person name="Neumann-Schaal M."/>
            <person name="Geppert A."/>
            <person name="Luckner M."/>
            <person name="Wanner G."/>
            <person name="Overmann J."/>
        </authorList>
    </citation>
    <scope>NUCLEOTIDE SEQUENCE [LARGE SCALE GENOMIC DNA]</scope>
    <source>
        <strain evidence="11 12">Swamp67</strain>
    </source>
</reference>
<dbReference type="PANTHER" id="PTHR38831">
    <property type="entry name" value="TYPE II SECRETION SYSTEM PROTEIN K"/>
    <property type="match status" value="1"/>
</dbReference>
<sequence length="308" mass="33622">MMRASRNRQQGVALVLVIWLATLLMVVASSFMLSARSDALVIANSMAMARAEAIAEAGVQRAAHELYRHDVGPDVWKRDGTPREWRFDGATVKIEIRDESARIDLNTASDALLKGLLLSVGLPEEEAVALLDAILDWRDPDTLKRVHGAEESDYASAGLSWRPANAPFQALEELQLVLGMRPELYRRMAPLLTVHSRQAGVSVQAASREVLLAIPNITAAQVDAFIARRDQAYANGQVAPPFIEGAAFVSPPSNTVASVRAEARLEDGTTFVRDSVLLLRGIPRRPVNYLAWRTGTMPEPPPAKEGDS</sequence>
<evidence type="ECO:0000256" key="6">
    <source>
        <dbReference type="ARBA" id="ARBA00022692"/>
    </source>
</evidence>
<keyword evidence="4" id="KW-1003">Cell membrane</keyword>
<dbReference type="InterPro" id="IPR049031">
    <property type="entry name" value="T2SSK_SAM-like_1st"/>
</dbReference>
<feature type="domain" description="T2SS protein K first SAM-like" evidence="10">
    <location>
        <begin position="106"/>
        <end position="194"/>
    </location>
</feature>
<evidence type="ECO:0000256" key="7">
    <source>
        <dbReference type="ARBA" id="ARBA00022927"/>
    </source>
</evidence>
<dbReference type="InParanoid" id="A0A6M4HBK2"/>
<evidence type="ECO:0000256" key="9">
    <source>
        <dbReference type="ARBA" id="ARBA00023136"/>
    </source>
</evidence>
<dbReference type="GO" id="GO:0005886">
    <property type="term" value="C:plasma membrane"/>
    <property type="evidence" value="ECO:0007669"/>
    <property type="project" value="UniProtKB-SubCell"/>
</dbReference>
<dbReference type="Gene3D" id="1.10.40.60">
    <property type="entry name" value="EpsJ-like"/>
    <property type="match status" value="1"/>
</dbReference>
<proteinExistence type="inferred from homology"/>
<organism evidence="11 12">
    <name type="scientific">Usitatibacter palustris</name>
    <dbReference type="NCBI Taxonomy" id="2732487"/>
    <lineage>
        <taxon>Bacteria</taxon>
        <taxon>Pseudomonadati</taxon>
        <taxon>Pseudomonadota</taxon>
        <taxon>Betaproteobacteria</taxon>
        <taxon>Nitrosomonadales</taxon>
        <taxon>Usitatibacteraceae</taxon>
        <taxon>Usitatibacter</taxon>
    </lineage>
</organism>
<dbReference type="SUPFAM" id="SSF158544">
    <property type="entry name" value="GspK insert domain-like"/>
    <property type="match status" value="1"/>
</dbReference>
<keyword evidence="8" id="KW-1133">Transmembrane helix</keyword>
<evidence type="ECO:0000313" key="11">
    <source>
        <dbReference type="EMBL" id="QJR16475.1"/>
    </source>
</evidence>
<dbReference type="InterPro" id="IPR005628">
    <property type="entry name" value="GspK"/>
</dbReference>
<keyword evidence="3" id="KW-0813">Transport</keyword>
<evidence type="ECO:0000256" key="1">
    <source>
        <dbReference type="ARBA" id="ARBA00004533"/>
    </source>
</evidence>
<dbReference type="AlphaFoldDB" id="A0A6M4HBK2"/>
<name>A0A6M4HBK2_9PROT</name>
<comment type="subcellular location">
    <subcellularLocation>
        <location evidence="1">Cell inner membrane</location>
    </subcellularLocation>
</comment>
<dbReference type="Proteomes" id="UP000503096">
    <property type="component" value="Chromosome"/>
</dbReference>
<dbReference type="Pfam" id="PF21687">
    <property type="entry name" value="T2SSK_1st"/>
    <property type="match status" value="1"/>
</dbReference>
<evidence type="ECO:0000256" key="5">
    <source>
        <dbReference type="ARBA" id="ARBA00022519"/>
    </source>
</evidence>
<evidence type="ECO:0000259" key="10">
    <source>
        <dbReference type="Pfam" id="PF21687"/>
    </source>
</evidence>
<evidence type="ECO:0000256" key="8">
    <source>
        <dbReference type="ARBA" id="ARBA00022989"/>
    </source>
</evidence>
<evidence type="ECO:0000256" key="2">
    <source>
        <dbReference type="ARBA" id="ARBA00007246"/>
    </source>
</evidence>
<dbReference type="EMBL" id="CP053073">
    <property type="protein sequence ID" value="QJR16475.1"/>
    <property type="molecule type" value="Genomic_DNA"/>
</dbReference>
<gene>
    <name evidence="11" type="ORF">DSM104440_03310</name>
</gene>
<keyword evidence="12" id="KW-1185">Reference proteome</keyword>
<keyword evidence="9" id="KW-0472">Membrane</keyword>
<dbReference type="KEGG" id="upl:DSM104440_03310"/>
<protein>
    <recommendedName>
        <fullName evidence="10">T2SS protein K first SAM-like domain-containing protein</fullName>
    </recommendedName>
</protein>
<keyword evidence="6" id="KW-0812">Transmembrane</keyword>
<dbReference type="GO" id="GO:0009306">
    <property type="term" value="P:protein secretion"/>
    <property type="evidence" value="ECO:0007669"/>
    <property type="project" value="InterPro"/>
</dbReference>
<comment type="similarity">
    <text evidence="2">Belongs to the GSP K family.</text>
</comment>